<dbReference type="SUPFAM" id="SSF81321">
    <property type="entry name" value="Family A G protein-coupled receptor-like"/>
    <property type="match status" value="1"/>
</dbReference>
<gene>
    <name evidence="2" type="ORF">QR680_011985</name>
</gene>
<feature type="transmembrane region" description="Helical" evidence="1">
    <location>
        <begin position="73"/>
        <end position="96"/>
    </location>
</feature>
<sequence>MLNIGLMDCLYLFQSLMAALMTLNESTFNGTFCAILSSSRNAYLQAVPFLSFLLGLNRLLVMLHVDTLKRTNLLFMLSILTSWLIYPTFIVLHFAVPHVSFDFDPSYGSYEYNFPQNVEFLTQIGLFFAAITFCCYLGILAIIIARKRLLSTVSSSSSTSIQFRILFQAFLLTIPVSFLNISGWRLAFLIESNEFFEILWQSVAALLPGIHLLVLVVFNPLIRGYLSKLVSRKTQLRKMFVVRSWTYARKVSSSAVERI</sequence>
<keyword evidence="1" id="KW-0812">Transmembrane</keyword>
<evidence type="ECO:0000313" key="2">
    <source>
        <dbReference type="EMBL" id="KAK0415517.1"/>
    </source>
</evidence>
<keyword evidence="1" id="KW-1133">Transmembrane helix</keyword>
<evidence type="ECO:0000313" key="3">
    <source>
        <dbReference type="Proteomes" id="UP001175271"/>
    </source>
</evidence>
<reference evidence="2" key="1">
    <citation type="submission" date="2023-06" db="EMBL/GenBank/DDBJ databases">
        <title>Genomic analysis of the entomopathogenic nematode Steinernema hermaphroditum.</title>
        <authorList>
            <person name="Schwarz E.M."/>
            <person name="Heppert J.K."/>
            <person name="Baniya A."/>
            <person name="Schwartz H.T."/>
            <person name="Tan C.-H."/>
            <person name="Antoshechkin I."/>
            <person name="Sternberg P.W."/>
            <person name="Goodrich-Blair H."/>
            <person name="Dillman A.R."/>
        </authorList>
    </citation>
    <scope>NUCLEOTIDE SEQUENCE</scope>
    <source>
        <strain evidence="2">PS9179</strain>
        <tissue evidence="2">Whole animal</tissue>
    </source>
</reference>
<feature type="transmembrane region" description="Helical" evidence="1">
    <location>
        <begin position="198"/>
        <end position="222"/>
    </location>
</feature>
<keyword evidence="3" id="KW-1185">Reference proteome</keyword>
<dbReference type="EMBL" id="JAUCMV010000002">
    <property type="protein sequence ID" value="KAK0415517.1"/>
    <property type="molecule type" value="Genomic_DNA"/>
</dbReference>
<protein>
    <submittedName>
        <fullName evidence="2">Uncharacterized protein</fullName>
    </submittedName>
</protein>
<proteinExistence type="predicted"/>
<organism evidence="2 3">
    <name type="scientific">Steinernema hermaphroditum</name>
    <dbReference type="NCBI Taxonomy" id="289476"/>
    <lineage>
        <taxon>Eukaryota</taxon>
        <taxon>Metazoa</taxon>
        <taxon>Ecdysozoa</taxon>
        <taxon>Nematoda</taxon>
        <taxon>Chromadorea</taxon>
        <taxon>Rhabditida</taxon>
        <taxon>Tylenchina</taxon>
        <taxon>Panagrolaimomorpha</taxon>
        <taxon>Strongyloidoidea</taxon>
        <taxon>Steinernematidae</taxon>
        <taxon>Steinernema</taxon>
    </lineage>
</organism>
<feature type="transmembrane region" description="Helical" evidence="1">
    <location>
        <begin position="120"/>
        <end position="144"/>
    </location>
</feature>
<accession>A0AA39LZQ6</accession>
<evidence type="ECO:0000256" key="1">
    <source>
        <dbReference type="SAM" id="Phobius"/>
    </source>
</evidence>
<dbReference type="AlphaFoldDB" id="A0AA39LZQ6"/>
<keyword evidence="1" id="KW-0472">Membrane</keyword>
<dbReference type="Proteomes" id="UP001175271">
    <property type="component" value="Unassembled WGS sequence"/>
</dbReference>
<feature type="transmembrane region" description="Helical" evidence="1">
    <location>
        <begin position="43"/>
        <end position="61"/>
    </location>
</feature>
<name>A0AA39LZQ6_9BILA</name>
<feature type="transmembrane region" description="Helical" evidence="1">
    <location>
        <begin position="165"/>
        <end position="186"/>
    </location>
</feature>
<comment type="caution">
    <text evidence="2">The sequence shown here is derived from an EMBL/GenBank/DDBJ whole genome shotgun (WGS) entry which is preliminary data.</text>
</comment>